<keyword evidence="2" id="KW-1185">Reference proteome</keyword>
<comment type="caution">
    <text evidence="1">The sequence shown here is derived from an EMBL/GenBank/DDBJ whole genome shotgun (WGS) entry which is preliminary data.</text>
</comment>
<evidence type="ECO:0000313" key="2">
    <source>
        <dbReference type="Proteomes" id="UP001055879"/>
    </source>
</evidence>
<evidence type="ECO:0000313" key="1">
    <source>
        <dbReference type="EMBL" id="KAI3702651.1"/>
    </source>
</evidence>
<proteinExistence type="predicted"/>
<reference evidence="1 2" key="2">
    <citation type="journal article" date="2022" name="Mol. Ecol. Resour.">
        <title>The genomes of chicory, endive, great burdock and yacon provide insights into Asteraceae paleo-polyploidization history and plant inulin production.</title>
        <authorList>
            <person name="Fan W."/>
            <person name="Wang S."/>
            <person name="Wang H."/>
            <person name="Wang A."/>
            <person name="Jiang F."/>
            <person name="Liu H."/>
            <person name="Zhao H."/>
            <person name="Xu D."/>
            <person name="Zhang Y."/>
        </authorList>
    </citation>
    <scope>NUCLEOTIDE SEQUENCE [LARGE SCALE GENOMIC DNA]</scope>
    <source>
        <strain evidence="2">cv. Niubang</strain>
    </source>
</reference>
<reference evidence="2" key="1">
    <citation type="journal article" date="2022" name="Mol. Ecol. Resour.">
        <title>The genomes of chicory, endive, great burdock and yacon provide insights into Asteraceae palaeo-polyploidization history and plant inulin production.</title>
        <authorList>
            <person name="Fan W."/>
            <person name="Wang S."/>
            <person name="Wang H."/>
            <person name="Wang A."/>
            <person name="Jiang F."/>
            <person name="Liu H."/>
            <person name="Zhao H."/>
            <person name="Xu D."/>
            <person name="Zhang Y."/>
        </authorList>
    </citation>
    <scope>NUCLEOTIDE SEQUENCE [LARGE SCALE GENOMIC DNA]</scope>
    <source>
        <strain evidence="2">cv. Niubang</strain>
    </source>
</reference>
<dbReference type="EMBL" id="CM042055">
    <property type="protein sequence ID" value="KAI3702651.1"/>
    <property type="molecule type" value="Genomic_DNA"/>
</dbReference>
<dbReference type="Proteomes" id="UP001055879">
    <property type="component" value="Linkage Group LG09"/>
</dbReference>
<sequence length="267" mass="31246">MEIMADQIKKQNIKSTPKTHFFKLNNIFSIFIFIFLISFSISICSYTHHFPNFTDSNDRHYIFVICNGILFFLFMNFDSTHGSSLKQNQHVMTDEIDHRPVLVSSPMEPVAAMDEQKKEIEEEGNDDGIERNGNQVYVNEYRNTVSIIEDHRMEEQKIEIEEEEEEEEEEEDNDDDGMERNGNRVYVNEDRNAVSIIEDRIEDQMAEQQVGVVEEQETGESKDAAETEELNKRCAEFIRNMRERMKLESSCRHGRFASTKINATISF</sequence>
<organism evidence="1 2">
    <name type="scientific">Arctium lappa</name>
    <name type="common">Greater burdock</name>
    <name type="synonym">Lappa major</name>
    <dbReference type="NCBI Taxonomy" id="4217"/>
    <lineage>
        <taxon>Eukaryota</taxon>
        <taxon>Viridiplantae</taxon>
        <taxon>Streptophyta</taxon>
        <taxon>Embryophyta</taxon>
        <taxon>Tracheophyta</taxon>
        <taxon>Spermatophyta</taxon>
        <taxon>Magnoliopsida</taxon>
        <taxon>eudicotyledons</taxon>
        <taxon>Gunneridae</taxon>
        <taxon>Pentapetalae</taxon>
        <taxon>asterids</taxon>
        <taxon>campanulids</taxon>
        <taxon>Asterales</taxon>
        <taxon>Asteraceae</taxon>
        <taxon>Carduoideae</taxon>
        <taxon>Cardueae</taxon>
        <taxon>Arctiinae</taxon>
        <taxon>Arctium</taxon>
    </lineage>
</organism>
<protein>
    <submittedName>
        <fullName evidence="1">Uncharacterized protein</fullName>
    </submittedName>
</protein>
<gene>
    <name evidence="1" type="ORF">L6452_28399</name>
</gene>
<name>A0ACB8ZY54_ARCLA</name>
<accession>A0ACB8ZY54</accession>